<feature type="domain" description="Aminoacyl-tRNA synthetase class Ia" evidence="10">
    <location>
        <begin position="23"/>
        <end position="101"/>
    </location>
</feature>
<dbReference type="RefSeq" id="WP_272141410.1">
    <property type="nucleotide sequence ID" value="NZ_JAQNDM010000002.1"/>
</dbReference>
<dbReference type="SUPFAM" id="SSF52374">
    <property type="entry name" value="Nucleotidylyl transferase"/>
    <property type="match status" value="1"/>
</dbReference>
<keyword evidence="13" id="KW-1185">Reference proteome</keyword>
<dbReference type="SUPFAM" id="SSF47323">
    <property type="entry name" value="Anticodon-binding domain of a subclass of class I aminoacyl-tRNA synthetases"/>
    <property type="match status" value="1"/>
</dbReference>
<evidence type="ECO:0000259" key="11">
    <source>
        <dbReference type="Pfam" id="PF08264"/>
    </source>
</evidence>
<comment type="function">
    <text evidence="8">Catalyzes the attachment of isoleucine to tRNA(Ile). As IleRS can inadvertently accommodate and process structurally similar amino acids such as valine, to avoid such errors it has two additional distinct tRNA(Ile)-dependent editing activities. One activity is designated as 'pretransfer' editing and involves the hydrolysis of activated Val-AMP. The other activity is designated 'posttransfer' editing and involves deacylation of mischarged Val-tRNA(Ile).</text>
</comment>
<keyword evidence="6" id="KW-0648">Protein biosynthesis</keyword>
<evidence type="ECO:0000256" key="2">
    <source>
        <dbReference type="ARBA" id="ARBA00013165"/>
    </source>
</evidence>
<keyword evidence="4" id="KW-0547">Nucleotide-binding</keyword>
<comment type="catalytic activity">
    <reaction evidence="9">
        <text>tRNA(Ile) + L-isoleucine + ATP = L-isoleucyl-tRNA(Ile) + AMP + diphosphate</text>
        <dbReference type="Rhea" id="RHEA:11060"/>
        <dbReference type="Rhea" id="RHEA-COMP:9666"/>
        <dbReference type="Rhea" id="RHEA-COMP:9695"/>
        <dbReference type="ChEBI" id="CHEBI:30616"/>
        <dbReference type="ChEBI" id="CHEBI:33019"/>
        <dbReference type="ChEBI" id="CHEBI:58045"/>
        <dbReference type="ChEBI" id="CHEBI:78442"/>
        <dbReference type="ChEBI" id="CHEBI:78528"/>
        <dbReference type="ChEBI" id="CHEBI:456215"/>
        <dbReference type="EC" id="6.1.1.5"/>
    </reaction>
</comment>
<dbReference type="EC" id="6.1.1.5" evidence="2"/>
<accession>A0ABT5DCS0</accession>
<sequence>MSDAGLPPSDFQDPLNLSRRESQMLAGWAERGIWARLRQQNAGAEPFVLAGGPVDARPFLPVDTAFHRILQDIVAKFRHLSGCRCDVLPGWSVHGQALEQECLGLQEAELQRLGVFGRAEASYRTRDASSAERELRERAALARRGELTRLLKPSFWCPRDQRVLAEEEVEDAPRQSPSLYMAFRAGPELAERLPMLAGQEVFFLVWTSAPWRLPAHQTLSVNGDFEYVFYQLGERVVCAARPLLAKVLAEVKGDELVKKTAHLRGGDVETVGFENPRRILAYASGEDLEHLTYQHPWLERTGRVVLSPHVTDEAGTGLVLTAPAQGGEWVEFSRAVREDGRYDGSVGEALQGQNVFEADPLIVELLEARGVLLNEKRDRVEHRVPHCRSCHQPVLLLALDQWFIPLEVFQDNVLSVEEVRQQYGADVFRLWVADRFFRPEARLREDALAAVSQELAKVRNTLHSALSHLDGFDPERDAVPVEALPLQEARLRGPLAEVVEKVRQAYENGEFHRIVPRVRDFCADVLSAEVLGRLTQDTARRSAQTVLYEEVSTLARLLAPLLSFTAEEVWQSLPGKKAESVFLAGFPGGKFVQTSSNE</sequence>
<dbReference type="PANTHER" id="PTHR42765:SF1">
    <property type="entry name" value="ISOLEUCINE--TRNA LIGASE, MITOCHONDRIAL"/>
    <property type="match status" value="1"/>
</dbReference>
<evidence type="ECO:0000256" key="8">
    <source>
        <dbReference type="ARBA" id="ARBA00025217"/>
    </source>
</evidence>
<dbReference type="SUPFAM" id="SSF50677">
    <property type="entry name" value="ValRS/IleRS/LeuRS editing domain"/>
    <property type="match status" value="1"/>
</dbReference>
<dbReference type="Pfam" id="PF00133">
    <property type="entry name" value="tRNA-synt_1"/>
    <property type="match status" value="1"/>
</dbReference>
<dbReference type="GO" id="GO:0016874">
    <property type="term" value="F:ligase activity"/>
    <property type="evidence" value="ECO:0007669"/>
    <property type="project" value="UniProtKB-KW"/>
</dbReference>
<keyword evidence="3 12" id="KW-0436">Ligase</keyword>
<evidence type="ECO:0000256" key="1">
    <source>
        <dbReference type="ARBA" id="ARBA00006887"/>
    </source>
</evidence>
<dbReference type="Gene3D" id="3.40.50.620">
    <property type="entry name" value="HUPs"/>
    <property type="match status" value="1"/>
</dbReference>
<reference evidence="12 13" key="1">
    <citation type="submission" date="2022-11" db="EMBL/GenBank/DDBJ databases">
        <title>Minimal conservation of predation-associated metabolite biosynthetic gene clusters underscores biosynthetic potential of Myxococcota including descriptions for ten novel species: Archangium lansinium sp. nov., Myxococcus landrumus sp. nov., Nannocystis bai.</title>
        <authorList>
            <person name="Ahearne A."/>
            <person name="Stevens C."/>
            <person name="Dowd S."/>
        </authorList>
    </citation>
    <scope>NUCLEOTIDE SEQUENCE [LARGE SCALE GENOMIC DNA]</scope>
    <source>
        <strain evidence="12 13">NCWAL01</strain>
    </source>
</reference>
<dbReference type="PRINTS" id="PR00984">
    <property type="entry name" value="TRNASYNTHILE"/>
</dbReference>
<name>A0ABT5DCS0_9BACT</name>
<dbReference type="Gene3D" id="1.10.730.20">
    <property type="match status" value="1"/>
</dbReference>
<dbReference type="InterPro" id="IPR009008">
    <property type="entry name" value="Val/Leu/Ile-tRNA-synth_edit"/>
</dbReference>
<gene>
    <name evidence="12" type="ORF">POL68_23500</name>
</gene>
<dbReference type="InterPro" id="IPR002300">
    <property type="entry name" value="aa-tRNA-synth_Ia"/>
</dbReference>
<dbReference type="PANTHER" id="PTHR42765">
    <property type="entry name" value="SOLEUCYL-TRNA SYNTHETASE"/>
    <property type="match status" value="1"/>
</dbReference>
<evidence type="ECO:0000256" key="7">
    <source>
        <dbReference type="ARBA" id="ARBA00023146"/>
    </source>
</evidence>
<dbReference type="InterPro" id="IPR033708">
    <property type="entry name" value="Anticodon_Ile_BEm"/>
</dbReference>
<dbReference type="Pfam" id="PF08264">
    <property type="entry name" value="Anticodon_1"/>
    <property type="match status" value="1"/>
</dbReference>
<feature type="domain" description="Methionyl/Valyl/Leucyl/Isoleucyl-tRNA synthetase anticodon-binding" evidence="11">
    <location>
        <begin position="495"/>
        <end position="587"/>
    </location>
</feature>
<protein>
    <recommendedName>
        <fullName evidence="2">isoleucine--tRNA ligase</fullName>
        <ecNumber evidence="2">6.1.1.5</ecNumber>
    </recommendedName>
</protein>
<comment type="similarity">
    <text evidence="1">Belongs to the class-I aminoacyl-tRNA synthetase family. IleS type 1 subfamily.</text>
</comment>
<dbReference type="EMBL" id="JAQNDM010000002">
    <property type="protein sequence ID" value="MDC0711457.1"/>
    <property type="molecule type" value="Genomic_DNA"/>
</dbReference>
<dbReference type="CDD" id="cd07960">
    <property type="entry name" value="Anticodon_Ia_Ile_BEm"/>
    <property type="match status" value="1"/>
</dbReference>
<evidence type="ECO:0000313" key="13">
    <source>
        <dbReference type="Proteomes" id="UP001221838"/>
    </source>
</evidence>
<keyword evidence="7" id="KW-0030">Aminoacyl-tRNA synthetase</keyword>
<evidence type="ECO:0000256" key="9">
    <source>
        <dbReference type="ARBA" id="ARBA00048359"/>
    </source>
</evidence>
<dbReference type="Gene3D" id="3.90.740.10">
    <property type="entry name" value="Valyl/Leucyl/Isoleucyl-tRNA synthetase, editing domain"/>
    <property type="match status" value="1"/>
</dbReference>
<keyword evidence="5" id="KW-0067">ATP-binding</keyword>
<evidence type="ECO:0000259" key="10">
    <source>
        <dbReference type="Pfam" id="PF00133"/>
    </source>
</evidence>
<organism evidence="12 13">
    <name type="scientific">Stigmatella ashevillensis</name>
    <dbReference type="NCBI Taxonomy" id="2995309"/>
    <lineage>
        <taxon>Bacteria</taxon>
        <taxon>Pseudomonadati</taxon>
        <taxon>Myxococcota</taxon>
        <taxon>Myxococcia</taxon>
        <taxon>Myxococcales</taxon>
        <taxon>Cystobacterineae</taxon>
        <taxon>Archangiaceae</taxon>
        <taxon>Stigmatella</taxon>
    </lineage>
</organism>
<evidence type="ECO:0000256" key="5">
    <source>
        <dbReference type="ARBA" id="ARBA00022840"/>
    </source>
</evidence>
<dbReference type="InterPro" id="IPR014729">
    <property type="entry name" value="Rossmann-like_a/b/a_fold"/>
</dbReference>
<dbReference type="InterPro" id="IPR002301">
    <property type="entry name" value="Ile-tRNA-ligase"/>
</dbReference>
<evidence type="ECO:0000256" key="3">
    <source>
        <dbReference type="ARBA" id="ARBA00022598"/>
    </source>
</evidence>
<dbReference type="InterPro" id="IPR050081">
    <property type="entry name" value="Ile-tRNA_ligase"/>
</dbReference>
<comment type="caution">
    <text evidence="12">The sequence shown here is derived from an EMBL/GenBank/DDBJ whole genome shotgun (WGS) entry which is preliminary data.</text>
</comment>
<evidence type="ECO:0000256" key="6">
    <source>
        <dbReference type="ARBA" id="ARBA00022917"/>
    </source>
</evidence>
<dbReference type="Proteomes" id="UP001221838">
    <property type="component" value="Unassembled WGS sequence"/>
</dbReference>
<dbReference type="InterPro" id="IPR013155">
    <property type="entry name" value="M/V/L/I-tRNA-synth_anticd-bd"/>
</dbReference>
<proteinExistence type="inferred from homology"/>
<evidence type="ECO:0000313" key="12">
    <source>
        <dbReference type="EMBL" id="MDC0711457.1"/>
    </source>
</evidence>
<evidence type="ECO:0000256" key="4">
    <source>
        <dbReference type="ARBA" id="ARBA00022741"/>
    </source>
</evidence>
<dbReference type="InterPro" id="IPR009080">
    <property type="entry name" value="tRNAsynth_Ia_anticodon-bd"/>
</dbReference>